<dbReference type="InterPro" id="IPR017978">
    <property type="entry name" value="GPCR_3_C"/>
</dbReference>
<evidence type="ECO:0000256" key="4">
    <source>
        <dbReference type="ARBA" id="ARBA00022692"/>
    </source>
</evidence>
<evidence type="ECO:0000256" key="10">
    <source>
        <dbReference type="ARBA" id="ARBA00023180"/>
    </source>
</evidence>
<keyword evidence="8 12" id="KW-0472">Membrane</keyword>
<keyword evidence="9" id="KW-0675">Receptor</keyword>
<keyword evidence="7" id="KW-0297">G-protein coupled receptor</keyword>
<dbReference type="Pfam" id="PF00003">
    <property type="entry name" value="7tm_3"/>
    <property type="match status" value="1"/>
</dbReference>
<evidence type="ECO:0000256" key="5">
    <source>
        <dbReference type="ARBA" id="ARBA00022729"/>
    </source>
</evidence>
<keyword evidence="10" id="KW-0325">Glycoprotein</keyword>
<feature type="transmembrane region" description="Helical" evidence="12">
    <location>
        <begin position="294"/>
        <end position="313"/>
    </location>
</feature>
<evidence type="ECO:0000256" key="12">
    <source>
        <dbReference type="SAM" id="Phobius"/>
    </source>
</evidence>
<evidence type="ECO:0000256" key="1">
    <source>
        <dbReference type="ARBA" id="ARBA00004651"/>
    </source>
</evidence>
<keyword evidence="6 12" id="KW-1133">Transmembrane helix</keyword>
<dbReference type="Gene3D" id="3.40.50.2300">
    <property type="match status" value="2"/>
</dbReference>
<evidence type="ECO:0000256" key="3">
    <source>
        <dbReference type="ARBA" id="ARBA00022475"/>
    </source>
</evidence>
<dbReference type="GO" id="GO:0004930">
    <property type="term" value="F:G protein-coupled receptor activity"/>
    <property type="evidence" value="ECO:0007669"/>
    <property type="project" value="UniProtKB-KW"/>
</dbReference>
<protein>
    <recommendedName>
        <fullName evidence="13">G-protein coupled receptors family 3 profile domain-containing protein</fullName>
    </recommendedName>
</protein>
<comment type="similarity">
    <text evidence="2">Belongs to the G-protein coupled receptor 3 family.</text>
</comment>
<dbReference type="EMBL" id="LZPO01019299">
    <property type="protein sequence ID" value="OBS79586.1"/>
    <property type="molecule type" value="Genomic_DNA"/>
</dbReference>
<dbReference type="InterPro" id="IPR038550">
    <property type="entry name" value="GPCR_3_9-Cys_sf"/>
</dbReference>
<keyword evidence="15" id="KW-1185">Reference proteome</keyword>
<name>A0A1A6HMT4_NEOLE</name>
<dbReference type="Gene3D" id="2.10.50.30">
    <property type="entry name" value="GPCR, family 3, nine cysteines domain"/>
    <property type="match status" value="1"/>
</dbReference>
<accession>A0A1A6HMT4</accession>
<reference evidence="14 15" key="1">
    <citation type="submission" date="2016-06" db="EMBL/GenBank/DDBJ databases">
        <title>The Draft Genome Sequence and Annotation of the Desert Woodrat Neotoma lepida.</title>
        <authorList>
            <person name="Campbell M."/>
            <person name="Oakeson K.F."/>
            <person name="Yandell M."/>
            <person name="Halpert J.R."/>
            <person name="Dearing D."/>
        </authorList>
    </citation>
    <scope>NUCLEOTIDE SEQUENCE [LARGE SCALE GENOMIC DNA]</scope>
    <source>
        <strain evidence="14">417</strain>
        <tissue evidence="14">Liver</tissue>
    </source>
</reference>
<comment type="caution">
    <text evidence="14">The sequence shown here is derived from an EMBL/GenBank/DDBJ whole genome shotgun (WGS) entry which is preliminary data.</text>
</comment>
<dbReference type="AlphaFoldDB" id="A0A1A6HMT4"/>
<sequence length="342" mass="38606">MLSLRRDQYMLSDTKKGHICYRILPLFQLHSFLRKTHFTNPVGDTVNMNQREKLQEKYDIFQIWNFPNEVGLKVKIGGFSPYFSYGQQLHLYEDVIEWATGNRQMLPSVCSAECGPGFRKFLQEGIAACCFDCIPCPINEVSNETNVGKCVRCPEDQYANRQQNQCIQKAVIFLNYEDPLGMSLALMSLWFSAFTVLVLGVILKHHDTPIVKANNRNLSYILLISLMFCFLRPLLFIGHPNSATCILQQITFGVAFTVAVSTVLAKTVTVLLAFIVTAPGRRMRYFLVSGAPNYIIGICTLIQIILCAIWLRVSPPSIDTDAHSEHGQIIIVCNKGSVTAFY</sequence>
<dbReference type="PRINTS" id="PR01535">
    <property type="entry name" value="VOMERONASL2R"/>
</dbReference>
<keyword evidence="3" id="KW-1003">Cell membrane</keyword>
<dbReference type="SUPFAM" id="SSF53822">
    <property type="entry name" value="Periplasmic binding protein-like I"/>
    <property type="match status" value="1"/>
</dbReference>
<dbReference type="STRING" id="56216.A0A1A6HMT4"/>
<dbReference type="PROSITE" id="PS50259">
    <property type="entry name" value="G_PROTEIN_RECEP_F3_4"/>
    <property type="match status" value="1"/>
</dbReference>
<evidence type="ECO:0000259" key="13">
    <source>
        <dbReference type="PROSITE" id="PS50259"/>
    </source>
</evidence>
<dbReference type="PANTHER" id="PTHR24061:SF545">
    <property type="entry name" value="VOMERONASAL 2, RECEPTOR 118-RELATED"/>
    <property type="match status" value="1"/>
</dbReference>
<dbReference type="OrthoDB" id="5984008at2759"/>
<evidence type="ECO:0000313" key="15">
    <source>
        <dbReference type="Proteomes" id="UP000092124"/>
    </source>
</evidence>
<dbReference type="InterPro" id="IPR004073">
    <property type="entry name" value="GPCR_3_vmron_rcpt_2"/>
</dbReference>
<organism evidence="14 15">
    <name type="scientific">Neotoma lepida</name>
    <name type="common">Desert woodrat</name>
    <dbReference type="NCBI Taxonomy" id="56216"/>
    <lineage>
        <taxon>Eukaryota</taxon>
        <taxon>Metazoa</taxon>
        <taxon>Chordata</taxon>
        <taxon>Craniata</taxon>
        <taxon>Vertebrata</taxon>
        <taxon>Euteleostomi</taxon>
        <taxon>Mammalia</taxon>
        <taxon>Eutheria</taxon>
        <taxon>Euarchontoglires</taxon>
        <taxon>Glires</taxon>
        <taxon>Rodentia</taxon>
        <taxon>Myomorpha</taxon>
        <taxon>Muroidea</taxon>
        <taxon>Cricetidae</taxon>
        <taxon>Neotominae</taxon>
        <taxon>Neotoma</taxon>
    </lineage>
</organism>
<dbReference type="FunFam" id="2.10.50.30:FF:000002">
    <property type="entry name" value="Vomeronasal 2 receptor, h1"/>
    <property type="match status" value="1"/>
</dbReference>
<evidence type="ECO:0000256" key="9">
    <source>
        <dbReference type="ARBA" id="ARBA00023170"/>
    </source>
</evidence>
<evidence type="ECO:0000256" key="2">
    <source>
        <dbReference type="ARBA" id="ARBA00007242"/>
    </source>
</evidence>
<dbReference type="Proteomes" id="UP000092124">
    <property type="component" value="Unassembled WGS sequence"/>
</dbReference>
<proteinExistence type="inferred from homology"/>
<feature type="transmembrane region" description="Helical" evidence="12">
    <location>
        <begin position="218"/>
        <end position="238"/>
    </location>
</feature>
<keyword evidence="5" id="KW-0732">Signal</keyword>
<keyword evidence="4 12" id="KW-0812">Transmembrane</keyword>
<dbReference type="Pfam" id="PF07562">
    <property type="entry name" value="NCD3G"/>
    <property type="match status" value="1"/>
</dbReference>
<gene>
    <name evidence="14" type="ORF">A6R68_22212</name>
</gene>
<dbReference type="PANTHER" id="PTHR24061">
    <property type="entry name" value="CALCIUM-SENSING RECEPTOR-RELATED"/>
    <property type="match status" value="1"/>
</dbReference>
<dbReference type="InterPro" id="IPR011500">
    <property type="entry name" value="GPCR_3_9-Cys_dom"/>
</dbReference>
<evidence type="ECO:0000313" key="14">
    <source>
        <dbReference type="EMBL" id="OBS79586.1"/>
    </source>
</evidence>
<keyword evidence="11" id="KW-0807">Transducer</keyword>
<feature type="transmembrane region" description="Helical" evidence="12">
    <location>
        <begin position="250"/>
        <end position="274"/>
    </location>
</feature>
<feature type="domain" description="G-protein coupled receptors family 3 profile" evidence="13">
    <location>
        <begin position="180"/>
        <end position="342"/>
    </location>
</feature>
<dbReference type="SUPFAM" id="SSF57184">
    <property type="entry name" value="Growth factor receptor domain"/>
    <property type="match status" value="1"/>
</dbReference>
<dbReference type="InterPro" id="IPR028082">
    <property type="entry name" value="Peripla_BP_I"/>
</dbReference>
<comment type="subcellular location">
    <subcellularLocation>
        <location evidence="1">Cell membrane</location>
        <topology evidence="1">Multi-pass membrane protein</topology>
    </subcellularLocation>
</comment>
<dbReference type="PRINTS" id="PR00248">
    <property type="entry name" value="GPCRMGR"/>
</dbReference>
<dbReference type="InterPro" id="IPR000068">
    <property type="entry name" value="GPCR_3_Ca_sens_rcpt-rel"/>
</dbReference>
<evidence type="ECO:0000256" key="8">
    <source>
        <dbReference type="ARBA" id="ARBA00023136"/>
    </source>
</evidence>
<evidence type="ECO:0000256" key="6">
    <source>
        <dbReference type="ARBA" id="ARBA00022989"/>
    </source>
</evidence>
<dbReference type="GO" id="GO:0005886">
    <property type="term" value="C:plasma membrane"/>
    <property type="evidence" value="ECO:0007669"/>
    <property type="project" value="UniProtKB-SubCell"/>
</dbReference>
<feature type="non-terminal residue" evidence="14">
    <location>
        <position position="342"/>
    </location>
</feature>
<evidence type="ECO:0000256" key="11">
    <source>
        <dbReference type="ARBA" id="ARBA00023224"/>
    </source>
</evidence>
<feature type="transmembrane region" description="Helical" evidence="12">
    <location>
        <begin position="184"/>
        <end position="203"/>
    </location>
</feature>
<evidence type="ECO:0000256" key="7">
    <source>
        <dbReference type="ARBA" id="ARBA00023040"/>
    </source>
</evidence>
<dbReference type="InterPro" id="IPR000337">
    <property type="entry name" value="GPCR_3"/>
</dbReference>
<dbReference type="InterPro" id="IPR009030">
    <property type="entry name" value="Growth_fac_rcpt_cys_sf"/>
</dbReference>